<feature type="transmembrane region" description="Helical" evidence="2">
    <location>
        <begin position="20"/>
        <end position="42"/>
    </location>
</feature>
<protein>
    <recommendedName>
        <fullName evidence="7">Pherophorin domain-containing protein</fullName>
    </recommendedName>
</protein>
<name>A0A8J4GXC7_9CHLO</name>
<proteinExistence type="predicted"/>
<evidence type="ECO:0000256" key="1">
    <source>
        <dbReference type="SAM" id="MobiDB-lite"/>
    </source>
</evidence>
<keyword evidence="2" id="KW-0472">Membrane</keyword>
<keyword evidence="6" id="KW-1185">Reference proteome</keyword>
<accession>A0A8J4GXC7</accession>
<organism evidence="4 5">
    <name type="scientific">Volvox reticuliferus</name>
    <dbReference type="NCBI Taxonomy" id="1737510"/>
    <lineage>
        <taxon>Eukaryota</taxon>
        <taxon>Viridiplantae</taxon>
        <taxon>Chlorophyta</taxon>
        <taxon>core chlorophytes</taxon>
        <taxon>Chlorophyceae</taxon>
        <taxon>CS clade</taxon>
        <taxon>Chlamydomonadales</taxon>
        <taxon>Volvocaceae</taxon>
        <taxon>Volvox</taxon>
    </lineage>
</organism>
<evidence type="ECO:0000256" key="2">
    <source>
        <dbReference type="SAM" id="Phobius"/>
    </source>
</evidence>
<evidence type="ECO:0000313" key="4">
    <source>
        <dbReference type="EMBL" id="GIM17226.1"/>
    </source>
</evidence>
<evidence type="ECO:0000313" key="3">
    <source>
        <dbReference type="EMBL" id="GIL90423.1"/>
    </source>
</evidence>
<feature type="compositionally biased region" description="Pro residues" evidence="1">
    <location>
        <begin position="118"/>
        <end position="130"/>
    </location>
</feature>
<feature type="region of interest" description="Disordered" evidence="1">
    <location>
        <begin position="53"/>
        <end position="142"/>
    </location>
</feature>
<evidence type="ECO:0000313" key="5">
    <source>
        <dbReference type="Proteomes" id="UP000722791"/>
    </source>
</evidence>
<dbReference type="Proteomes" id="UP000722791">
    <property type="component" value="Unassembled WGS sequence"/>
</dbReference>
<evidence type="ECO:0000313" key="6">
    <source>
        <dbReference type="Proteomes" id="UP000747110"/>
    </source>
</evidence>
<keyword evidence="2" id="KW-1133">Transmembrane helix</keyword>
<dbReference type="AlphaFoldDB" id="A0A8J4GXC7"/>
<gene>
    <name evidence="3" type="ORF">Vretifemale_18071</name>
    <name evidence="4" type="ORF">Vretimale_19767</name>
</gene>
<dbReference type="EMBL" id="BNCQ01000096">
    <property type="protein sequence ID" value="GIM17226.1"/>
    <property type="molecule type" value="Genomic_DNA"/>
</dbReference>
<evidence type="ECO:0008006" key="7">
    <source>
        <dbReference type="Google" id="ProtNLM"/>
    </source>
</evidence>
<dbReference type="EMBL" id="BNCP01000056">
    <property type="protein sequence ID" value="GIL90423.1"/>
    <property type="molecule type" value="Genomic_DNA"/>
</dbReference>
<dbReference type="PRINTS" id="PR01217">
    <property type="entry name" value="PRICHEXTENSN"/>
</dbReference>
<comment type="caution">
    <text evidence="4">The sequence shown here is derived from an EMBL/GenBank/DDBJ whole genome shotgun (WGS) entry which is preliminary data.</text>
</comment>
<sequence length="274" mass="29542">MLLLDARSHHRNTQQEQKPYYAKLLNMFPLKTLTIFMMIMLLPFPRTSATAADEGNTAGGLRGAAGGARKALRPPGTVKSPIDKISPPMQSPSPPLRRPKSPPPSPSPTRSPPSRKLAPPPPRPSPFPPPPRHDIRSPPPPPRTPCTICVSYIIEKLNNTPTPPVYWNCTDIQAFIVNHINVVNANVLNQSAASCLSTDLTEVAQVCYTSNGQENEMYSIILPLLYDPSSVLFNKNGGCSGSEHGLSVSLVVGGEGPDPHMAPSCLQGSFDVQC</sequence>
<feature type="compositionally biased region" description="Low complexity" evidence="1">
    <location>
        <begin position="67"/>
        <end position="76"/>
    </location>
</feature>
<keyword evidence="2" id="KW-0812">Transmembrane</keyword>
<dbReference type="Proteomes" id="UP000747110">
    <property type="component" value="Unassembled WGS sequence"/>
</dbReference>
<feature type="compositionally biased region" description="Gly residues" evidence="1">
    <location>
        <begin position="57"/>
        <end position="66"/>
    </location>
</feature>
<reference evidence="4" key="1">
    <citation type="journal article" date="2021" name="Proc. Natl. Acad. Sci. U.S.A.">
        <title>Three genomes in the algal genus Volvox reveal the fate of a haploid sex-determining region after a transition to homothallism.</title>
        <authorList>
            <person name="Yamamoto K."/>
            <person name="Hamaji T."/>
            <person name="Kawai-Toyooka H."/>
            <person name="Matsuzaki R."/>
            <person name="Takahashi F."/>
            <person name="Nishimura Y."/>
            <person name="Kawachi M."/>
            <person name="Noguchi H."/>
            <person name="Minakuchi Y."/>
            <person name="Umen J.G."/>
            <person name="Toyoda A."/>
            <person name="Nozaki H."/>
        </authorList>
    </citation>
    <scope>NUCLEOTIDE SEQUENCE</scope>
    <source>
        <strain evidence="4">NIES-3785</strain>
        <strain evidence="3">NIES-3786</strain>
    </source>
</reference>
<feature type="compositionally biased region" description="Pro residues" evidence="1">
    <location>
        <begin position="89"/>
        <end position="111"/>
    </location>
</feature>